<sequence length="221" mass="24274">MSSTSSSPPTQTSPGGDINDNFFTPGSSPPLILAFLAIGLFSAAMVAVFGWRRVHTGRALARYGMMDPLGRHMGDGAGTGNGRKKVVDYGEPPKLWDLWTGSPRDGIRSGSQLRGVEEDLGFGVGNDTDIEVEKKNGKNWGFAMDDRGEEVRWDNLMVFTHRFLHCSPWPSPPSTARTPLLIITTLRQMIPRTGIVLIMHQQTPLLYFYLFVHISLVSGGI</sequence>
<feature type="region of interest" description="Disordered" evidence="1">
    <location>
        <begin position="1"/>
        <end position="22"/>
    </location>
</feature>
<accession>A0A4S8MP28</accession>
<dbReference type="Proteomes" id="UP000297245">
    <property type="component" value="Unassembled WGS sequence"/>
</dbReference>
<evidence type="ECO:0000256" key="2">
    <source>
        <dbReference type="SAM" id="Phobius"/>
    </source>
</evidence>
<protein>
    <submittedName>
        <fullName evidence="3">Uncharacterized protein</fullName>
    </submittedName>
</protein>
<feature type="compositionally biased region" description="Low complexity" evidence="1">
    <location>
        <begin position="1"/>
        <end position="14"/>
    </location>
</feature>
<dbReference type="AlphaFoldDB" id="A0A4S8MP28"/>
<dbReference type="EMBL" id="ML179053">
    <property type="protein sequence ID" value="THV04727.1"/>
    <property type="molecule type" value="Genomic_DNA"/>
</dbReference>
<keyword evidence="2" id="KW-1133">Transmembrane helix</keyword>
<name>A0A4S8MP28_DENBC</name>
<dbReference type="OrthoDB" id="2972750at2759"/>
<keyword evidence="4" id="KW-1185">Reference proteome</keyword>
<reference evidence="3 4" key="1">
    <citation type="journal article" date="2019" name="Nat. Ecol. Evol.">
        <title>Megaphylogeny resolves global patterns of mushroom evolution.</title>
        <authorList>
            <person name="Varga T."/>
            <person name="Krizsan K."/>
            <person name="Foldi C."/>
            <person name="Dima B."/>
            <person name="Sanchez-Garcia M."/>
            <person name="Sanchez-Ramirez S."/>
            <person name="Szollosi G.J."/>
            <person name="Szarkandi J.G."/>
            <person name="Papp V."/>
            <person name="Albert L."/>
            <person name="Andreopoulos W."/>
            <person name="Angelini C."/>
            <person name="Antonin V."/>
            <person name="Barry K.W."/>
            <person name="Bougher N.L."/>
            <person name="Buchanan P."/>
            <person name="Buyck B."/>
            <person name="Bense V."/>
            <person name="Catcheside P."/>
            <person name="Chovatia M."/>
            <person name="Cooper J."/>
            <person name="Damon W."/>
            <person name="Desjardin D."/>
            <person name="Finy P."/>
            <person name="Geml J."/>
            <person name="Haridas S."/>
            <person name="Hughes K."/>
            <person name="Justo A."/>
            <person name="Karasinski D."/>
            <person name="Kautmanova I."/>
            <person name="Kiss B."/>
            <person name="Kocsube S."/>
            <person name="Kotiranta H."/>
            <person name="LaButti K.M."/>
            <person name="Lechner B.E."/>
            <person name="Liimatainen K."/>
            <person name="Lipzen A."/>
            <person name="Lukacs Z."/>
            <person name="Mihaltcheva S."/>
            <person name="Morgado L.N."/>
            <person name="Niskanen T."/>
            <person name="Noordeloos M.E."/>
            <person name="Ohm R.A."/>
            <person name="Ortiz-Santana B."/>
            <person name="Ovrebo C."/>
            <person name="Racz N."/>
            <person name="Riley R."/>
            <person name="Savchenko A."/>
            <person name="Shiryaev A."/>
            <person name="Soop K."/>
            <person name="Spirin V."/>
            <person name="Szebenyi C."/>
            <person name="Tomsovsky M."/>
            <person name="Tulloss R.E."/>
            <person name="Uehling J."/>
            <person name="Grigoriev I.V."/>
            <person name="Vagvolgyi C."/>
            <person name="Papp T."/>
            <person name="Martin F.M."/>
            <person name="Miettinen O."/>
            <person name="Hibbett D.S."/>
            <person name="Nagy L.G."/>
        </authorList>
    </citation>
    <scope>NUCLEOTIDE SEQUENCE [LARGE SCALE GENOMIC DNA]</scope>
    <source>
        <strain evidence="3 4">CBS 962.96</strain>
    </source>
</reference>
<gene>
    <name evidence="3" type="ORF">K435DRAFT_159921</name>
</gene>
<feature type="transmembrane region" description="Helical" evidence="2">
    <location>
        <begin position="31"/>
        <end position="51"/>
    </location>
</feature>
<proteinExistence type="predicted"/>
<evidence type="ECO:0000313" key="3">
    <source>
        <dbReference type="EMBL" id="THV04727.1"/>
    </source>
</evidence>
<evidence type="ECO:0000256" key="1">
    <source>
        <dbReference type="SAM" id="MobiDB-lite"/>
    </source>
</evidence>
<organism evidence="3 4">
    <name type="scientific">Dendrothele bispora (strain CBS 962.96)</name>
    <dbReference type="NCBI Taxonomy" id="1314807"/>
    <lineage>
        <taxon>Eukaryota</taxon>
        <taxon>Fungi</taxon>
        <taxon>Dikarya</taxon>
        <taxon>Basidiomycota</taxon>
        <taxon>Agaricomycotina</taxon>
        <taxon>Agaricomycetes</taxon>
        <taxon>Agaricomycetidae</taxon>
        <taxon>Agaricales</taxon>
        <taxon>Agaricales incertae sedis</taxon>
        <taxon>Dendrothele</taxon>
    </lineage>
</organism>
<evidence type="ECO:0000313" key="4">
    <source>
        <dbReference type="Proteomes" id="UP000297245"/>
    </source>
</evidence>
<keyword evidence="2" id="KW-0812">Transmembrane</keyword>
<keyword evidence="2" id="KW-0472">Membrane</keyword>